<dbReference type="GO" id="GO:0055085">
    <property type="term" value="P:transmembrane transport"/>
    <property type="evidence" value="ECO:0007669"/>
    <property type="project" value="InterPro"/>
</dbReference>
<reference evidence="8" key="1">
    <citation type="submission" date="2016-10" db="EMBL/GenBank/DDBJ databases">
        <authorList>
            <person name="Varghese N."/>
            <person name="Submissions S."/>
        </authorList>
    </citation>
    <scope>NUCLEOTIDE SEQUENCE [LARGE SCALE GENOMIC DNA]</scope>
    <source>
        <strain evidence="8">CGMCC 1.10683</strain>
    </source>
</reference>
<evidence type="ECO:0000256" key="2">
    <source>
        <dbReference type="ARBA" id="ARBA00022692"/>
    </source>
</evidence>
<evidence type="ECO:0000256" key="5">
    <source>
        <dbReference type="SAM" id="SignalP"/>
    </source>
</evidence>
<evidence type="ECO:0000259" key="6">
    <source>
        <dbReference type="PROSITE" id="PS52015"/>
    </source>
</evidence>
<dbReference type="SUPFAM" id="SSF74653">
    <property type="entry name" value="TolA/TonB C-terminal domain"/>
    <property type="match status" value="2"/>
</dbReference>
<dbReference type="RefSeq" id="WP_143105740.1">
    <property type="nucleotide sequence ID" value="NZ_FOZV01000001.1"/>
</dbReference>
<protein>
    <submittedName>
        <fullName evidence="7">TonB family C-terminal domain-containing protein</fullName>
    </submittedName>
</protein>
<keyword evidence="4" id="KW-0472">Membrane</keyword>
<feature type="signal peptide" evidence="5">
    <location>
        <begin position="1"/>
        <end position="30"/>
    </location>
</feature>
<evidence type="ECO:0000256" key="1">
    <source>
        <dbReference type="ARBA" id="ARBA00004167"/>
    </source>
</evidence>
<dbReference type="Pfam" id="PF03544">
    <property type="entry name" value="TonB_C"/>
    <property type="match status" value="1"/>
</dbReference>
<dbReference type="OrthoDB" id="7500609at2"/>
<feature type="domain" description="TonB C-terminal" evidence="6">
    <location>
        <begin position="276"/>
        <end position="362"/>
    </location>
</feature>
<evidence type="ECO:0000256" key="4">
    <source>
        <dbReference type="ARBA" id="ARBA00023136"/>
    </source>
</evidence>
<feature type="chain" id="PRO_5011796959" evidence="5">
    <location>
        <begin position="31"/>
        <end position="362"/>
    </location>
</feature>
<dbReference type="InterPro" id="IPR006260">
    <property type="entry name" value="TonB/TolA_C"/>
</dbReference>
<dbReference type="NCBIfam" id="TIGR01352">
    <property type="entry name" value="tonB_Cterm"/>
    <property type="match status" value="1"/>
</dbReference>
<accession>A0A1I6NQD4</accession>
<organism evidence="7 8">
    <name type="scientific">Brevundimonas viscosa</name>
    <dbReference type="NCBI Taxonomy" id="871741"/>
    <lineage>
        <taxon>Bacteria</taxon>
        <taxon>Pseudomonadati</taxon>
        <taxon>Pseudomonadota</taxon>
        <taxon>Alphaproteobacteria</taxon>
        <taxon>Caulobacterales</taxon>
        <taxon>Caulobacteraceae</taxon>
        <taxon>Brevundimonas</taxon>
    </lineage>
</organism>
<dbReference type="PROSITE" id="PS52015">
    <property type="entry name" value="TONB_CTD"/>
    <property type="match status" value="1"/>
</dbReference>
<dbReference type="GO" id="GO:0016020">
    <property type="term" value="C:membrane"/>
    <property type="evidence" value="ECO:0007669"/>
    <property type="project" value="UniProtKB-SubCell"/>
</dbReference>
<keyword evidence="8" id="KW-1185">Reference proteome</keyword>
<dbReference type="Gene3D" id="3.30.2420.10">
    <property type="entry name" value="TonB"/>
    <property type="match status" value="2"/>
</dbReference>
<dbReference type="EMBL" id="FOZV01000001">
    <property type="protein sequence ID" value="SFS30144.1"/>
    <property type="molecule type" value="Genomic_DNA"/>
</dbReference>
<dbReference type="Proteomes" id="UP000198788">
    <property type="component" value="Unassembled WGS sequence"/>
</dbReference>
<name>A0A1I6NQD4_9CAUL</name>
<dbReference type="STRING" id="871741.SAMN05192570_0345"/>
<keyword evidence="3" id="KW-1133">Transmembrane helix</keyword>
<evidence type="ECO:0000313" key="7">
    <source>
        <dbReference type="EMBL" id="SFS30144.1"/>
    </source>
</evidence>
<evidence type="ECO:0000313" key="8">
    <source>
        <dbReference type="Proteomes" id="UP000198788"/>
    </source>
</evidence>
<keyword evidence="2" id="KW-0812">Transmembrane</keyword>
<evidence type="ECO:0000256" key="3">
    <source>
        <dbReference type="ARBA" id="ARBA00022989"/>
    </source>
</evidence>
<gene>
    <name evidence="7" type="ORF">SAMN05192570_0345</name>
</gene>
<dbReference type="AlphaFoldDB" id="A0A1I6NQD4"/>
<proteinExistence type="predicted"/>
<comment type="subcellular location">
    <subcellularLocation>
        <location evidence="1">Membrane</location>
        <topology evidence="1">Single-pass membrane protein</topology>
    </subcellularLocation>
</comment>
<sequence length="362" mass="37791">MSTRGRLRPTVAVGAAVALAVAGGPAWAQADPASAPRLYVPEAAASCSDQPVTPVFSTSFVPLGPAELRPGLDAAATGLIEFSVDAAGRPVDIVAPAEANTDVFPNVREASEATFAAWRFAPGPREGCRLRMVYSAMGVATAPASVLAAYFGGNRRNGPLRDAVRRRLAGEDASCEEGAEARSYAVPNFDAPGKRPGVQDWSVVRWSVADGRVRDVEIVASSGSPPFDAEVARATGQARLAPGAARTGCVYNWYRRGLTLPAPAMPPPPSDGQQHCPAAVLADWRPQALAGPEAFRMAGVEGWALVRFDIAPWGEVGNVRLIGAQPARAFGEAAMNMVRRGRAAPGEGAVGCVQPVEFRIAD</sequence>
<dbReference type="InterPro" id="IPR037682">
    <property type="entry name" value="TonB_C"/>
</dbReference>
<keyword evidence="5" id="KW-0732">Signal</keyword>